<dbReference type="SUPFAM" id="SSF82649">
    <property type="entry name" value="SufE/NifU"/>
    <property type="match status" value="1"/>
</dbReference>
<dbReference type="PANTHER" id="PTHR43597:SF5">
    <property type="entry name" value="SUFE-LIKE PROTEIN 2, CHLOROPLASTIC"/>
    <property type="match status" value="1"/>
</dbReference>
<dbReference type="InterPro" id="IPR003808">
    <property type="entry name" value="Fe-S_metab-assoc_dom"/>
</dbReference>
<dbReference type="AlphaFoldDB" id="A0A2S9V6U3"/>
<comment type="similarity">
    <text evidence="1">Belongs to the SufE family.</text>
</comment>
<evidence type="ECO:0000256" key="1">
    <source>
        <dbReference type="ARBA" id="ARBA00010282"/>
    </source>
</evidence>
<name>A0A2S9V6U3_9ALTE</name>
<reference evidence="4" key="1">
    <citation type="journal article" date="2020" name="Int. J. Syst. Evol. Microbiol.">
        <title>Alteromonas alba sp. nov., a marine bacterium isolated from the seawater of the West Pacific Ocean.</title>
        <authorList>
            <person name="Sun C."/>
            <person name="Wu Y.-H."/>
            <person name="Xamxidin M."/>
            <person name="Cheng H."/>
            <person name="Xu X.-W."/>
        </authorList>
    </citation>
    <scope>NUCLEOTIDE SEQUENCE [LARGE SCALE GENOMIC DNA]</scope>
    <source>
        <strain evidence="4">190</strain>
    </source>
</reference>
<evidence type="ECO:0000313" key="4">
    <source>
        <dbReference type="Proteomes" id="UP000238949"/>
    </source>
</evidence>
<dbReference type="Pfam" id="PF02657">
    <property type="entry name" value="SufE"/>
    <property type="match status" value="1"/>
</dbReference>
<sequence>MTTNSINLAAQLAQAKGWDNLLRQLMLAGKALYPLNAEARNEHSEVQGCQSQVWLQLTVDDNHHVAMLAWSDSKIIRGVLAVIQEKVNQLSPEQIAAFDFDDWFASIQLERYLSQSRASGIAEVIRQIRHQSAVSN</sequence>
<dbReference type="EMBL" id="PVNP01000192">
    <property type="protein sequence ID" value="PRO72169.1"/>
    <property type="molecule type" value="Genomic_DNA"/>
</dbReference>
<evidence type="ECO:0000259" key="2">
    <source>
        <dbReference type="Pfam" id="PF02657"/>
    </source>
</evidence>
<dbReference type="RefSeq" id="WP_105935882.1">
    <property type="nucleotide sequence ID" value="NZ_PVNP01000192.1"/>
</dbReference>
<dbReference type="OrthoDB" id="9799320at2"/>
<accession>A0A2S9V6U3</accession>
<organism evidence="3 4">
    <name type="scientific">Alteromonas alba</name>
    <dbReference type="NCBI Taxonomy" id="2079529"/>
    <lineage>
        <taxon>Bacteria</taxon>
        <taxon>Pseudomonadati</taxon>
        <taxon>Pseudomonadota</taxon>
        <taxon>Gammaproteobacteria</taxon>
        <taxon>Alteromonadales</taxon>
        <taxon>Alteromonadaceae</taxon>
        <taxon>Alteromonas/Salinimonas group</taxon>
        <taxon>Alteromonas</taxon>
    </lineage>
</organism>
<dbReference type="Gene3D" id="3.90.1010.10">
    <property type="match status" value="1"/>
</dbReference>
<proteinExistence type="inferred from homology"/>
<gene>
    <name evidence="3" type="ORF">C6Y40_18510</name>
</gene>
<evidence type="ECO:0000313" key="3">
    <source>
        <dbReference type="EMBL" id="PRO72169.1"/>
    </source>
</evidence>
<comment type="caution">
    <text evidence="3">The sequence shown here is derived from an EMBL/GenBank/DDBJ whole genome shotgun (WGS) entry which is preliminary data.</text>
</comment>
<protein>
    <submittedName>
        <fullName evidence="3">Segregation protein B</fullName>
    </submittedName>
</protein>
<keyword evidence="4" id="KW-1185">Reference proteome</keyword>
<dbReference type="Proteomes" id="UP000238949">
    <property type="component" value="Unassembled WGS sequence"/>
</dbReference>
<feature type="domain" description="Fe-S metabolism associated" evidence="2">
    <location>
        <begin position="11"/>
        <end position="130"/>
    </location>
</feature>
<dbReference type="PANTHER" id="PTHR43597">
    <property type="entry name" value="SULFUR ACCEPTOR PROTEIN CSDE"/>
    <property type="match status" value="1"/>
</dbReference>